<accession>A0A3M7RZU3</accession>
<name>A0A3M7RZU3_BRAPC</name>
<dbReference type="EMBL" id="REGN01002291">
    <property type="protein sequence ID" value="RNA29046.1"/>
    <property type="molecule type" value="Genomic_DNA"/>
</dbReference>
<comment type="caution">
    <text evidence="1">The sequence shown here is derived from an EMBL/GenBank/DDBJ whole genome shotgun (WGS) entry which is preliminary data.</text>
</comment>
<evidence type="ECO:0000313" key="2">
    <source>
        <dbReference type="Proteomes" id="UP000276133"/>
    </source>
</evidence>
<proteinExistence type="predicted"/>
<dbReference type="AlphaFoldDB" id="A0A3M7RZU3"/>
<protein>
    <submittedName>
        <fullName evidence="1">Uncharacterized protein</fullName>
    </submittedName>
</protein>
<organism evidence="1 2">
    <name type="scientific">Brachionus plicatilis</name>
    <name type="common">Marine rotifer</name>
    <name type="synonym">Brachionus muelleri</name>
    <dbReference type="NCBI Taxonomy" id="10195"/>
    <lineage>
        <taxon>Eukaryota</taxon>
        <taxon>Metazoa</taxon>
        <taxon>Spiralia</taxon>
        <taxon>Gnathifera</taxon>
        <taxon>Rotifera</taxon>
        <taxon>Eurotatoria</taxon>
        <taxon>Monogononta</taxon>
        <taxon>Pseudotrocha</taxon>
        <taxon>Ploima</taxon>
        <taxon>Brachionidae</taxon>
        <taxon>Brachionus</taxon>
    </lineage>
</organism>
<sequence length="84" mass="9889">MFFAPSSYISVNEKTGIKWICVHCDLHGVVFRVPNGIQIWIVCGFSTAQFDEIVAKLKINFFFEIMRFKINNFVKQEYSFKENK</sequence>
<keyword evidence="2" id="KW-1185">Reference proteome</keyword>
<gene>
    <name evidence="1" type="ORF">BpHYR1_031246</name>
</gene>
<evidence type="ECO:0000313" key="1">
    <source>
        <dbReference type="EMBL" id="RNA29046.1"/>
    </source>
</evidence>
<reference evidence="1 2" key="1">
    <citation type="journal article" date="2018" name="Sci. Rep.">
        <title>Genomic signatures of local adaptation to the degree of environmental predictability in rotifers.</title>
        <authorList>
            <person name="Franch-Gras L."/>
            <person name="Hahn C."/>
            <person name="Garcia-Roger E.M."/>
            <person name="Carmona M.J."/>
            <person name="Serra M."/>
            <person name="Gomez A."/>
        </authorList>
    </citation>
    <scope>NUCLEOTIDE SEQUENCE [LARGE SCALE GENOMIC DNA]</scope>
    <source>
        <strain evidence="1">HYR1</strain>
    </source>
</reference>
<dbReference type="Proteomes" id="UP000276133">
    <property type="component" value="Unassembled WGS sequence"/>
</dbReference>